<dbReference type="PANTHER" id="PTHR31303:SF1">
    <property type="entry name" value="CTP-DEPENDENT DIACYLGLYCEROL KINASE 1"/>
    <property type="match status" value="1"/>
</dbReference>
<keyword evidence="3" id="KW-1185">Reference proteome</keyword>
<feature type="transmembrane region" description="Helical" evidence="1">
    <location>
        <begin position="115"/>
        <end position="133"/>
    </location>
</feature>
<name>Q7U3D5_PARMW</name>
<evidence type="ECO:0000313" key="3">
    <source>
        <dbReference type="Proteomes" id="UP000001422"/>
    </source>
</evidence>
<dbReference type="eggNOG" id="COG0170">
    <property type="taxonomic scope" value="Bacteria"/>
</dbReference>
<keyword evidence="1" id="KW-0472">Membrane</keyword>
<organism evidence="2 3">
    <name type="scientific">Parasynechococcus marenigrum (strain WH8102)</name>
    <dbReference type="NCBI Taxonomy" id="84588"/>
    <lineage>
        <taxon>Bacteria</taxon>
        <taxon>Bacillati</taxon>
        <taxon>Cyanobacteriota</taxon>
        <taxon>Cyanophyceae</taxon>
        <taxon>Synechococcales</taxon>
        <taxon>Prochlorococcaceae</taxon>
        <taxon>Parasynechococcus</taxon>
        <taxon>Parasynechococcus marenigrum</taxon>
    </lineage>
</organism>
<protein>
    <recommendedName>
        <fullName evidence="4">Phytol kinase</fullName>
    </recommendedName>
</protein>
<evidence type="ECO:0008006" key="4">
    <source>
        <dbReference type="Google" id="ProtNLM"/>
    </source>
</evidence>
<reference evidence="2 3" key="1">
    <citation type="journal article" date="2003" name="Nature">
        <title>The genome of a motile marine Synechococcus.</title>
        <authorList>
            <person name="Palenik B."/>
            <person name="Brahamsha B."/>
            <person name="Larimer F."/>
            <person name="Land M."/>
            <person name="Hauser L."/>
            <person name="Chain P."/>
            <person name="Lamerdin J."/>
            <person name="Regala W."/>
            <person name="Allen E.A."/>
            <person name="McCarren J."/>
            <person name="Paulsen I."/>
            <person name="Dufresne A."/>
            <person name="Partensky F."/>
            <person name="Webb E."/>
            <person name="Waterbury J."/>
        </authorList>
    </citation>
    <scope>NUCLEOTIDE SEQUENCE [LARGE SCALE GENOMIC DNA]</scope>
    <source>
        <strain evidence="2 3">WH8102</strain>
    </source>
</reference>
<dbReference type="GO" id="GO:0004143">
    <property type="term" value="F:ATP-dependent diacylglycerol kinase activity"/>
    <property type="evidence" value="ECO:0007669"/>
    <property type="project" value="InterPro"/>
</dbReference>
<feature type="transmembrane region" description="Helical" evidence="1">
    <location>
        <begin position="45"/>
        <end position="70"/>
    </location>
</feature>
<accession>Q7U3D5</accession>
<dbReference type="STRING" id="84588.SYNW2497"/>
<dbReference type="KEGG" id="syw:SYNW2497"/>
<gene>
    <name evidence="2" type="ordered locus">SYNW2497</name>
</gene>
<evidence type="ECO:0000313" key="2">
    <source>
        <dbReference type="EMBL" id="CAE09012.1"/>
    </source>
</evidence>
<dbReference type="InterPro" id="IPR037997">
    <property type="entry name" value="Dgk1-like"/>
</dbReference>
<proteinExistence type="predicted"/>
<dbReference type="AlphaFoldDB" id="Q7U3D5"/>
<feature type="transmembrane region" description="Helical" evidence="1">
    <location>
        <begin position="153"/>
        <end position="176"/>
    </location>
</feature>
<feature type="transmembrane region" description="Helical" evidence="1">
    <location>
        <begin position="90"/>
        <end position="108"/>
    </location>
</feature>
<dbReference type="EMBL" id="BX569695">
    <property type="protein sequence ID" value="CAE09012.1"/>
    <property type="molecule type" value="Genomic_DNA"/>
</dbReference>
<dbReference type="HOGENOM" id="CLU_058561_7_1_3"/>
<dbReference type="RefSeq" id="WP_011129350.1">
    <property type="nucleotide sequence ID" value="NC_005070.1"/>
</dbReference>
<feature type="transmembrane region" description="Helical" evidence="1">
    <location>
        <begin position="6"/>
        <end position="24"/>
    </location>
</feature>
<sequence length="216" mass="22843">MVHLIGPIAISLWLGIVVLIAVLTRQRWPDQQELSRKIIHIGTGAVVPLAWFFAIPAWIAVPFAVLVTLATAINHRWRIVPAVEDVNRNSYGTVAYGLAITMLLILCWPARADAVCAGVLVMALGDGLAGLIGRSVNSARWTVLGQTKSVAGTLTMALVSTLVLVGLMLVSGNAIGWRVALGISTMATALEQVSPAGVDNLSVPLLVGLTWVLLIS</sequence>
<dbReference type="Proteomes" id="UP000001422">
    <property type="component" value="Chromosome"/>
</dbReference>
<keyword evidence="1" id="KW-1133">Transmembrane helix</keyword>
<evidence type="ECO:0000256" key="1">
    <source>
        <dbReference type="SAM" id="Phobius"/>
    </source>
</evidence>
<dbReference type="PANTHER" id="PTHR31303">
    <property type="entry name" value="CTP-DEPENDENT DIACYLGLYCEROL KINASE 1"/>
    <property type="match status" value="1"/>
</dbReference>
<keyword evidence="1" id="KW-0812">Transmembrane</keyword>